<dbReference type="Pfam" id="PF01638">
    <property type="entry name" value="HxlR"/>
    <property type="match status" value="1"/>
</dbReference>
<reference evidence="6 7" key="1">
    <citation type="submission" date="2018-02" db="EMBL/GenBank/DDBJ databases">
        <title>Comparative genomes isolates from brazilian mangrove.</title>
        <authorList>
            <person name="Araujo J.E."/>
            <person name="Taketani R.G."/>
            <person name="Silva M.C.P."/>
            <person name="Loureco M.V."/>
            <person name="Andreote F.D."/>
        </authorList>
    </citation>
    <scope>NUCLEOTIDE SEQUENCE [LARGE SCALE GENOMIC DNA]</scope>
    <source>
        <strain evidence="6 7">Hex-1 MGV</strain>
    </source>
</reference>
<organism evidence="6 7">
    <name type="scientific">Blastopirellula marina</name>
    <dbReference type="NCBI Taxonomy" id="124"/>
    <lineage>
        <taxon>Bacteria</taxon>
        <taxon>Pseudomonadati</taxon>
        <taxon>Planctomycetota</taxon>
        <taxon>Planctomycetia</taxon>
        <taxon>Pirellulales</taxon>
        <taxon>Pirellulaceae</taxon>
        <taxon>Blastopirellula</taxon>
    </lineage>
</organism>
<feature type="compositionally biased region" description="Basic and acidic residues" evidence="4">
    <location>
        <begin position="106"/>
        <end position="116"/>
    </location>
</feature>
<proteinExistence type="predicted"/>
<dbReference type="InterPro" id="IPR002577">
    <property type="entry name" value="HTH_HxlR"/>
</dbReference>
<dbReference type="PANTHER" id="PTHR33204:SF37">
    <property type="entry name" value="HTH-TYPE TRANSCRIPTIONAL REGULATOR YODB"/>
    <property type="match status" value="1"/>
</dbReference>
<protein>
    <submittedName>
        <fullName evidence="6">Transcriptional regulator</fullName>
    </submittedName>
</protein>
<feature type="domain" description="HTH hxlR-type" evidence="5">
    <location>
        <begin position="11"/>
        <end position="109"/>
    </location>
</feature>
<keyword evidence="1" id="KW-0805">Transcription regulation</keyword>
<dbReference type="SUPFAM" id="SSF46785">
    <property type="entry name" value="Winged helix' DNA-binding domain"/>
    <property type="match status" value="1"/>
</dbReference>
<evidence type="ECO:0000256" key="4">
    <source>
        <dbReference type="SAM" id="MobiDB-lite"/>
    </source>
</evidence>
<evidence type="ECO:0000259" key="5">
    <source>
        <dbReference type="PROSITE" id="PS51118"/>
    </source>
</evidence>
<dbReference type="Proteomes" id="UP000238322">
    <property type="component" value="Unassembled WGS sequence"/>
</dbReference>
<feature type="region of interest" description="Disordered" evidence="4">
    <location>
        <begin position="106"/>
        <end position="140"/>
    </location>
</feature>
<dbReference type="RefSeq" id="WP_105329710.1">
    <property type="nucleotide sequence ID" value="NZ_PUHY01000006.1"/>
</dbReference>
<evidence type="ECO:0000313" key="7">
    <source>
        <dbReference type="Proteomes" id="UP000238322"/>
    </source>
</evidence>
<sequence>MPALPPRRSNCPISCTLDLLGDKWTLLVVRDLVMGKSRFDEFLKGPEGIASNILAKRLKLLTDAGYVTRKPDPSDGRQVLYELTPDGEPLRELAITVARWGEKHFPDAKIPRERISQKSVSPPKQDTPKQSPKSRKGKGK</sequence>
<dbReference type="GO" id="GO:0003677">
    <property type="term" value="F:DNA binding"/>
    <property type="evidence" value="ECO:0007669"/>
    <property type="project" value="UniProtKB-KW"/>
</dbReference>
<keyword evidence="2" id="KW-0238">DNA-binding</keyword>
<feature type="compositionally biased region" description="Polar residues" evidence="4">
    <location>
        <begin position="117"/>
        <end position="131"/>
    </location>
</feature>
<evidence type="ECO:0000256" key="2">
    <source>
        <dbReference type="ARBA" id="ARBA00023125"/>
    </source>
</evidence>
<dbReference type="PANTHER" id="PTHR33204">
    <property type="entry name" value="TRANSCRIPTIONAL REGULATOR, MARR FAMILY"/>
    <property type="match status" value="1"/>
</dbReference>
<gene>
    <name evidence="6" type="ORF">C5Y83_09695</name>
</gene>
<dbReference type="InterPro" id="IPR036388">
    <property type="entry name" value="WH-like_DNA-bd_sf"/>
</dbReference>
<keyword evidence="3" id="KW-0804">Transcription</keyword>
<dbReference type="OrthoDB" id="9791143at2"/>
<evidence type="ECO:0000256" key="3">
    <source>
        <dbReference type="ARBA" id="ARBA00023163"/>
    </source>
</evidence>
<evidence type="ECO:0000256" key="1">
    <source>
        <dbReference type="ARBA" id="ARBA00023015"/>
    </source>
</evidence>
<name>A0A2S8FWH6_9BACT</name>
<evidence type="ECO:0000313" key="6">
    <source>
        <dbReference type="EMBL" id="PQO36420.1"/>
    </source>
</evidence>
<comment type="caution">
    <text evidence="6">The sequence shown here is derived from an EMBL/GenBank/DDBJ whole genome shotgun (WGS) entry which is preliminary data.</text>
</comment>
<dbReference type="EMBL" id="PUHY01000006">
    <property type="protein sequence ID" value="PQO36420.1"/>
    <property type="molecule type" value="Genomic_DNA"/>
</dbReference>
<dbReference type="AlphaFoldDB" id="A0A2S8FWH6"/>
<dbReference type="InterPro" id="IPR036390">
    <property type="entry name" value="WH_DNA-bd_sf"/>
</dbReference>
<dbReference type="Gene3D" id="1.10.10.10">
    <property type="entry name" value="Winged helix-like DNA-binding domain superfamily/Winged helix DNA-binding domain"/>
    <property type="match status" value="1"/>
</dbReference>
<dbReference type="PROSITE" id="PS51118">
    <property type="entry name" value="HTH_HXLR"/>
    <property type="match status" value="1"/>
</dbReference>
<accession>A0A2S8FWH6</accession>